<dbReference type="EMBL" id="SMKW01000033">
    <property type="protein sequence ID" value="TDD47707.1"/>
    <property type="molecule type" value="Genomic_DNA"/>
</dbReference>
<accession>A0A4V6PDV7</accession>
<keyword evidence="12" id="KW-1185">Reference proteome</keyword>
<evidence type="ECO:0000256" key="7">
    <source>
        <dbReference type="ARBA" id="ARBA00023204"/>
    </source>
</evidence>
<dbReference type="InterPro" id="IPR036895">
    <property type="entry name" value="Uracil-DNA_glycosylase-like_sf"/>
</dbReference>
<evidence type="ECO:0000256" key="5">
    <source>
        <dbReference type="ARBA" id="ARBA00023004"/>
    </source>
</evidence>
<reference evidence="11 12" key="1">
    <citation type="submission" date="2019-03" db="EMBL/GenBank/DDBJ databases">
        <title>Draft genome sequences of novel Actinobacteria.</title>
        <authorList>
            <person name="Sahin N."/>
            <person name="Ay H."/>
            <person name="Saygin H."/>
        </authorList>
    </citation>
    <scope>NUCLEOTIDE SEQUENCE [LARGE SCALE GENOMIC DNA]</scope>
    <source>
        <strain evidence="11 12">7K502</strain>
    </source>
</reference>
<keyword evidence="2" id="KW-0479">Metal-binding</keyword>
<protein>
    <recommendedName>
        <fullName evidence="9">Type-5 uracil-DNA glycosylase</fullName>
    </recommendedName>
</protein>
<evidence type="ECO:0000256" key="3">
    <source>
        <dbReference type="ARBA" id="ARBA00022763"/>
    </source>
</evidence>
<comment type="caution">
    <text evidence="11">The sequence shown here is derived from an EMBL/GenBank/DDBJ whole genome shotgun (WGS) entry which is preliminary data.</text>
</comment>
<keyword evidence="6" id="KW-0411">Iron-sulfur</keyword>
<keyword evidence="5" id="KW-0408">Iron</keyword>
<keyword evidence="7" id="KW-0234">DNA repair</keyword>
<evidence type="ECO:0000313" key="12">
    <source>
        <dbReference type="Proteomes" id="UP000294947"/>
    </source>
</evidence>
<proteinExistence type="inferred from homology"/>
<feature type="domain" description="Uracil-DNA glycosylase-like" evidence="10">
    <location>
        <begin position="85"/>
        <end position="263"/>
    </location>
</feature>
<evidence type="ECO:0000256" key="6">
    <source>
        <dbReference type="ARBA" id="ARBA00023014"/>
    </source>
</evidence>
<dbReference type="InterPro" id="IPR044147">
    <property type="entry name" value="UdgB-like"/>
</dbReference>
<dbReference type="GO" id="GO:0004844">
    <property type="term" value="F:uracil DNA N-glycosylase activity"/>
    <property type="evidence" value="ECO:0007669"/>
    <property type="project" value="InterPro"/>
</dbReference>
<dbReference type="SMART" id="SM00987">
    <property type="entry name" value="UreE_C"/>
    <property type="match status" value="1"/>
</dbReference>
<keyword evidence="1" id="KW-0004">4Fe-4S</keyword>
<dbReference type="GO" id="GO:0051539">
    <property type="term" value="F:4 iron, 4 sulfur cluster binding"/>
    <property type="evidence" value="ECO:0007669"/>
    <property type="project" value="UniProtKB-KW"/>
</dbReference>
<dbReference type="GO" id="GO:0046872">
    <property type="term" value="F:metal ion binding"/>
    <property type="evidence" value="ECO:0007669"/>
    <property type="project" value="UniProtKB-KW"/>
</dbReference>
<dbReference type="Proteomes" id="UP000294947">
    <property type="component" value="Unassembled WGS sequence"/>
</dbReference>
<keyword evidence="3" id="KW-0227">DNA damage</keyword>
<dbReference type="PANTHER" id="PTHR33693:SF3">
    <property type="entry name" value="TYPE-5 URACIL-DNA GLYCOSYLASE"/>
    <property type="match status" value="1"/>
</dbReference>
<dbReference type="PANTHER" id="PTHR33693">
    <property type="entry name" value="TYPE-5 URACIL-DNA GLYCOSYLASE"/>
    <property type="match status" value="1"/>
</dbReference>
<evidence type="ECO:0000256" key="1">
    <source>
        <dbReference type="ARBA" id="ARBA00022485"/>
    </source>
</evidence>
<evidence type="ECO:0000256" key="8">
    <source>
        <dbReference type="ARBA" id="ARBA00023779"/>
    </source>
</evidence>
<dbReference type="InterPro" id="IPR005122">
    <property type="entry name" value="Uracil-DNA_glycosylase-like"/>
</dbReference>
<evidence type="ECO:0000256" key="2">
    <source>
        <dbReference type="ARBA" id="ARBA00022723"/>
    </source>
</evidence>
<evidence type="ECO:0000259" key="10">
    <source>
        <dbReference type="SMART" id="SM00986"/>
    </source>
</evidence>
<evidence type="ECO:0000313" key="11">
    <source>
        <dbReference type="EMBL" id="TDD47707.1"/>
    </source>
</evidence>
<comment type="similarity">
    <text evidence="8">Belongs to the uracil-DNA glycosylase (UDG) superfamily. Type 5 (UDGb) family.</text>
</comment>
<dbReference type="SMART" id="SM00986">
    <property type="entry name" value="UDG"/>
    <property type="match status" value="1"/>
</dbReference>
<dbReference type="SUPFAM" id="SSF52141">
    <property type="entry name" value="Uracil-DNA glycosylase-like"/>
    <property type="match status" value="1"/>
</dbReference>
<gene>
    <name evidence="11" type="ORF">E1288_23860</name>
</gene>
<organism evidence="11 12">
    <name type="scientific">Saccharopolyspora elongata</name>
    <dbReference type="NCBI Taxonomy" id="2530387"/>
    <lineage>
        <taxon>Bacteria</taxon>
        <taxon>Bacillati</taxon>
        <taxon>Actinomycetota</taxon>
        <taxon>Actinomycetes</taxon>
        <taxon>Pseudonocardiales</taxon>
        <taxon>Pseudonocardiaceae</taxon>
        <taxon>Saccharopolyspora</taxon>
    </lineage>
</organism>
<evidence type="ECO:0000256" key="9">
    <source>
        <dbReference type="ARBA" id="ARBA00023887"/>
    </source>
</evidence>
<sequence>MPPTLRAVERVFCHFWEVPETTSRLIDNPIDDPSAAAPGAADLAGLDELVTRCTACPRLVEWREEVARVKRAAFRDQEYWGRPVPGFGPPDAAIAIVGLAPAAHGGNRTGRIFTGDRSGDVLFQALYDVGLASQPEAWHIDDGLTLHSTRITAPVHCAPPANKPTPAERDTCRPWLVRELDLLRPTLRAVVVLGAFGWQALLPVLADAAWQVPKPRPKFGHDAHAELPATDGGAPLHLLGSYHVSQQNTFTGRLTPAMLRAVLERAKGLAELR</sequence>
<name>A0A4V6PDV7_9PSEU</name>
<dbReference type="Pfam" id="PF03167">
    <property type="entry name" value="UDG"/>
    <property type="match status" value="1"/>
</dbReference>
<dbReference type="GO" id="GO:0006284">
    <property type="term" value="P:base-excision repair"/>
    <property type="evidence" value="ECO:0007669"/>
    <property type="project" value="InterPro"/>
</dbReference>
<dbReference type="InterPro" id="IPR051536">
    <property type="entry name" value="UDG_Type-4/5"/>
</dbReference>
<dbReference type="OrthoDB" id="9787663at2"/>
<dbReference type="CDD" id="cd10031">
    <property type="entry name" value="UDG-F5_TTUDGB_like"/>
    <property type="match status" value="1"/>
</dbReference>
<evidence type="ECO:0000256" key="4">
    <source>
        <dbReference type="ARBA" id="ARBA00022801"/>
    </source>
</evidence>
<dbReference type="GO" id="GO:0033958">
    <property type="term" value="F:DNA-deoxyinosine glycosylase activity"/>
    <property type="evidence" value="ECO:0007669"/>
    <property type="project" value="InterPro"/>
</dbReference>
<dbReference type="Gene3D" id="3.40.470.10">
    <property type="entry name" value="Uracil-DNA glycosylase-like domain"/>
    <property type="match status" value="1"/>
</dbReference>
<keyword evidence="4" id="KW-0378">Hydrolase</keyword>
<dbReference type="AlphaFoldDB" id="A0A4V6PDV7"/>